<dbReference type="Gene3D" id="1.10.1660.10">
    <property type="match status" value="1"/>
</dbReference>
<evidence type="ECO:0000259" key="5">
    <source>
        <dbReference type="PROSITE" id="PS50937"/>
    </source>
</evidence>
<organism evidence="6 7">
    <name type="scientific">Methylobacterium currus</name>
    <dbReference type="NCBI Taxonomy" id="2051553"/>
    <lineage>
        <taxon>Bacteria</taxon>
        <taxon>Pseudomonadati</taxon>
        <taxon>Pseudomonadota</taxon>
        <taxon>Alphaproteobacteria</taxon>
        <taxon>Hyphomicrobiales</taxon>
        <taxon>Methylobacteriaceae</taxon>
        <taxon>Methylobacterium</taxon>
    </lineage>
</organism>
<dbReference type="CDD" id="cd01282">
    <property type="entry name" value="HTH_MerR-like_sg3"/>
    <property type="match status" value="1"/>
</dbReference>
<dbReference type="KEGG" id="mee:DA075_23575"/>
<keyword evidence="4" id="KW-0804">Transcription</keyword>
<accession>A0A2R4WPP6</accession>
<dbReference type="PROSITE" id="PS50937">
    <property type="entry name" value="HTH_MERR_2"/>
    <property type="match status" value="1"/>
</dbReference>
<dbReference type="InterPro" id="IPR047057">
    <property type="entry name" value="MerR_fam"/>
</dbReference>
<keyword evidence="7" id="KW-1185">Reference proteome</keyword>
<gene>
    <name evidence="6" type="ORF">DA075_23575</name>
</gene>
<dbReference type="GO" id="GO:0003677">
    <property type="term" value="F:DNA binding"/>
    <property type="evidence" value="ECO:0007669"/>
    <property type="project" value="UniProtKB-KW"/>
</dbReference>
<keyword evidence="1" id="KW-0678">Repressor</keyword>
<keyword evidence="2" id="KW-0805">Transcription regulation</keyword>
<dbReference type="EMBL" id="CP028843">
    <property type="protein sequence ID" value="AWB23507.1"/>
    <property type="molecule type" value="Genomic_DNA"/>
</dbReference>
<dbReference type="OrthoDB" id="7817988at2"/>
<dbReference type="SMART" id="SM00422">
    <property type="entry name" value="HTH_MERR"/>
    <property type="match status" value="1"/>
</dbReference>
<sequence length="115" mass="13308">MQIGELSRRTGVSVRMLRYYEREHLLQPARRSSGYRDYGEDDVRLVERIRALSAAGLTLSTARIVLPCVNDHGERFQPCKEVRPALEREMRRISKKIATLETSRQILMDYLSDVG</sequence>
<dbReference type="InterPro" id="IPR009061">
    <property type="entry name" value="DNA-bd_dom_put_sf"/>
</dbReference>
<dbReference type="PRINTS" id="PR00040">
    <property type="entry name" value="HTHMERR"/>
</dbReference>
<dbReference type="PANTHER" id="PTHR30204:SF69">
    <property type="entry name" value="MERR-FAMILY TRANSCRIPTIONAL REGULATOR"/>
    <property type="match status" value="1"/>
</dbReference>
<dbReference type="InterPro" id="IPR000551">
    <property type="entry name" value="MerR-type_HTH_dom"/>
</dbReference>
<reference evidence="6 7" key="1">
    <citation type="submission" date="2018-04" db="EMBL/GenBank/DDBJ databases">
        <title>Methylobacterium sp. PR1016A genome.</title>
        <authorList>
            <person name="Park W."/>
        </authorList>
    </citation>
    <scope>NUCLEOTIDE SEQUENCE [LARGE SCALE GENOMIC DNA]</scope>
    <source>
        <strain evidence="6 7">PR1016A</strain>
    </source>
</reference>
<dbReference type="GO" id="GO:0003700">
    <property type="term" value="F:DNA-binding transcription factor activity"/>
    <property type="evidence" value="ECO:0007669"/>
    <property type="project" value="InterPro"/>
</dbReference>
<keyword evidence="3" id="KW-0238">DNA-binding</keyword>
<feature type="domain" description="HTH merR-type" evidence="5">
    <location>
        <begin position="1"/>
        <end position="68"/>
    </location>
</feature>
<evidence type="ECO:0000256" key="4">
    <source>
        <dbReference type="ARBA" id="ARBA00023163"/>
    </source>
</evidence>
<evidence type="ECO:0000256" key="1">
    <source>
        <dbReference type="ARBA" id="ARBA00022491"/>
    </source>
</evidence>
<dbReference type="RefSeq" id="WP_099955291.1">
    <property type="nucleotide sequence ID" value="NZ_CP028843.1"/>
</dbReference>
<name>A0A2R4WPP6_9HYPH</name>
<protein>
    <submittedName>
        <fullName evidence="6">MerR family transcriptional regulator</fullName>
    </submittedName>
</protein>
<evidence type="ECO:0000256" key="2">
    <source>
        <dbReference type="ARBA" id="ARBA00023015"/>
    </source>
</evidence>
<evidence type="ECO:0000313" key="6">
    <source>
        <dbReference type="EMBL" id="AWB23507.1"/>
    </source>
</evidence>
<evidence type="ECO:0000313" key="7">
    <source>
        <dbReference type="Proteomes" id="UP000244755"/>
    </source>
</evidence>
<dbReference type="PANTHER" id="PTHR30204">
    <property type="entry name" value="REDOX-CYCLING DRUG-SENSING TRANSCRIPTIONAL ACTIVATOR SOXR"/>
    <property type="match status" value="1"/>
</dbReference>
<proteinExistence type="predicted"/>
<dbReference type="PROSITE" id="PS00552">
    <property type="entry name" value="HTH_MERR_1"/>
    <property type="match status" value="1"/>
</dbReference>
<dbReference type="Proteomes" id="UP000244755">
    <property type="component" value="Chromosome 1"/>
</dbReference>
<dbReference type="SUPFAM" id="SSF46955">
    <property type="entry name" value="Putative DNA-binding domain"/>
    <property type="match status" value="1"/>
</dbReference>
<dbReference type="Pfam" id="PF13411">
    <property type="entry name" value="MerR_1"/>
    <property type="match status" value="1"/>
</dbReference>
<evidence type="ECO:0000256" key="3">
    <source>
        <dbReference type="ARBA" id="ARBA00023125"/>
    </source>
</evidence>
<dbReference type="AlphaFoldDB" id="A0A2R4WPP6"/>